<name>A0A3D9KWW5_MARFU</name>
<gene>
    <name evidence="1" type="ORF">C7460_12730</name>
</gene>
<dbReference type="AlphaFoldDB" id="A0A3D9KWW5"/>
<accession>A0A3D9KWW5</accession>
<sequence>MSFIENLTDQLCLHSQLVLAKIHPDTGNPVGFKKPFIKERLFGSLFLGKSPFALID</sequence>
<reference evidence="1 2" key="1">
    <citation type="submission" date="2018-07" db="EMBL/GenBank/DDBJ databases">
        <title>Genomic Encyclopedia of Type Strains, Phase IV (KMG-IV): sequencing the most valuable type-strain genomes for metagenomic binning, comparative biology and taxonomic classification.</title>
        <authorList>
            <person name="Goeker M."/>
        </authorList>
    </citation>
    <scope>NUCLEOTIDE SEQUENCE [LARGE SCALE GENOMIC DNA]</scope>
    <source>
        <strain evidence="1 2">DSM 4134</strain>
    </source>
</reference>
<proteinExistence type="predicted"/>
<evidence type="ECO:0000313" key="2">
    <source>
        <dbReference type="Proteomes" id="UP000256779"/>
    </source>
</evidence>
<evidence type="ECO:0000313" key="1">
    <source>
        <dbReference type="EMBL" id="RED93006.1"/>
    </source>
</evidence>
<dbReference type="Proteomes" id="UP000256779">
    <property type="component" value="Unassembled WGS sequence"/>
</dbReference>
<comment type="caution">
    <text evidence="1">The sequence shown here is derived from an EMBL/GenBank/DDBJ whole genome shotgun (WGS) entry which is preliminary data.</text>
</comment>
<keyword evidence="2" id="KW-1185">Reference proteome</keyword>
<protein>
    <submittedName>
        <fullName evidence="1">Uncharacterized protein</fullName>
    </submittedName>
</protein>
<organism evidence="1 2">
    <name type="scientific">Marinoscillum furvescens DSM 4134</name>
    <dbReference type="NCBI Taxonomy" id="1122208"/>
    <lineage>
        <taxon>Bacteria</taxon>
        <taxon>Pseudomonadati</taxon>
        <taxon>Bacteroidota</taxon>
        <taxon>Cytophagia</taxon>
        <taxon>Cytophagales</taxon>
        <taxon>Reichenbachiellaceae</taxon>
        <taxon>Marinoscillum</taxon>
    </lineage>
</organism>
<dbReference type="EMBL" id="QREG01000027">
    <property type="protein sequence ID" value="RED93006.1"/>
    <property type="molecule type" value="Genomic_DNA"/>
</dbReference>